<protein>
    <submittedName>
        <fullName evidence="1">Uncharacterized protein</fullName>
    </submittedName>
</protein>
<evidence type="ECO:0000313" key="1">
    <source>
        <dbReference type="EMBL" id="MCJ8746440.1"/>
    </source>
</evidence>
<dbReference type="EMBL" id="CM040997">
    <property type="protein sequence ID" value="MCJ8746440.1"/>
    <property type="molecule type" value="Genomic_DNA"/>
</dbReference>
<reference evidence="1" key="1">
    <citation type="submission" date="2020-02" db="EMBL/GenBank/DDBJ databases">
        <title>Genome sequencing of the panga catfish, Pangasius djambal.</title>
        <authorList>
            <person name="Wen M."/>
            <person name="Zahm M."/>
            <person name="Roques C."/>
            <person name="Cabau C."/>
            <person name="Klopp C."/>
            <person name="Donnadieu C."/>
            <person name="Jouanno E."/>
            <person name="Avarre J.-C."/>
            <person name="Campet M."/>
            <person name="Ha T."/>
            <person name="Dugue R."/>
            <person name="Lampietro C."/>
            <person name="Louis A."/>
            <person name="Herpin A."/>
            <person name="Echchiki A."/>
            <person name="Berthelot C."/>
            <person name="Parey E."/>
            <person name="Roest-Crollius H."/>
            <person name="Braasch I."/>
            <person name="Postlethwait J.H."/>
            <person name="Bobe J."/>
            <person name="Montfort J."/>
            <person name="Bouchez O."/>
            <person name="Begum T."/>
            <person name="Schartl M."/>
            <person name="Gustiano R."/>
            <person name="Guiguen Y."/>
        </authorList>
    </citation>
    <scope>NUCLEOTIDE SEQUENCE</scope>
    <source>
        <strain evidence="1">Pdj_M5554</strain>
    </source>
</reference>
<accession>A0ACC5ZE40</accession>
<gene>
    <name evidence="1" type="ORF">PDJAM_G00141830</name>
</gene>
<dbReference type="Proteomes" id="UP000830395">
    <property type="component" value="Chromosome 23"/>
</dbReference>
<organism evidence="1 2">
    <name type="scientific">Pangasius djambal</name>
    <dbReference type="NCBI Taxonomy" id="1691987"/>
    <lineage>
        <taxon>Eukaryota</taxon>
        <taxon>Metazoa</taxon>
        <taxon>Chordata</taxon>
        <taxon>Craniata</taxon>
        <taxon>Vertebrata</taxon>
        <taxon>Euteleostomi</taxon>
        <taxon>Actinopterygii</taxon>
        <taxon>Neopterygii</taxon>
        <taxon>Teleostei</taxon>
        <taxon>Ostariophysi</taxon>
        <taxon>Siluriformes</taxon>
        <taxon>Pangasiidae</taxon>
        <taxon>Pangasius</taxon>
    </lineage>
</organism>
<comment type="caution">
    <text evidence="1">The sequence shown here is derived from an EMBL/GenBank/DDBJ whole genome shotgun (WGS) entry which is preliminary data.</text>
</comment>
<evidence type="ECO:0000313" key="2">
    <source>
        <dbReference type="Proteomes" id="UP000830395"/>
    </source>
</evidence>
<keyword evidence="2" id="KW-1185">Reference proteome</keyword>
<sequence length="384" mass="44550">MAGVVRTLSRCLLPAEASHERNNGKDGARERDATQAREAKRRSREIDAMLARERRSVRRLVKILLLGAGESGKSTFLKQMRIIHGQEFDQKALLDFRDTIFENVIKGMRVLVDARDKLEVPWQNLENEKHGMFVMSFENKAGMPVEPCTFQLYVPALQALWGDSGIQGAYGRRSEFQLSESVKYFLDNLDRIGQLNYLPSLQDILLARKATKGIVEHDFIIKKIPFKMVDVGGQRSQRQKWFQCFDGITSILFMVSSSEYDQVLMEDRHTNRLVESMNIFETIVNNKLFSNVSIILFLNKMDLLMEKVAKVSISKHFPDFRGDPQRLEDVQNYLVQCFKRKRRNRSKPLFHHFTTAIDTENIRFVFHAVKDTILQENLKDIMLQ</sequence>
<proteinExistence type="predicted"/>
<name>A0ACC5ZE40_9TELE</name>